<keyword evidence="5" id="KW-0732">Signal</keyword>
<dbReference type="HOGENOM" id="CLU_018354_1_0_1"/>
<dbReference type="InterPro" id="IPR036318">
    <property type="entry name" value="FAD-bd_PCMH-like_sf"/>
</dbReference>
<organism evidence="7 8">
    <name type="scientific">Trichophyton equinum (strain ATCC MYA-4606 / CBS 127.97)</name>
    <name type="common">Horse ringworm fungus</name>
    <dbReference type="NCBI Taxonomy" id="559882"/>
    <lineage>
        <taxon>Eukaryota</taxon>
        <taxon>Fungi</taxon>
        <taxon>Dikarya</taxon>
        <taxon>Ascomycota</taxon>
        <taxon>Pezizomycotina</taxon>
        <taxon>Eurotiomycetes</taxon>
        <taxon>Eurotiomycetidae</taxon>
        <taxon>Onygenales</taxon>
        <taxon>Arthrodermataceae</taxon>
        <taxon>Trichophyton</taxon>
    </lineage>
</organism>
<dbReference type="VEuPathDB" id="FungiDB:TEQG_04501"/>
<evidence type="ECO:0000256" key="4">
    <source>
        <dbReference type="ARBA" id="ARBA00023002"/>
    </source>
</evidence>
<reference evidence="8" key="1">
    <citation type="journal article" date="2012" name="MBio">
        <title>Comparative genome analysis of Trichophyton rubrum and related dermatophytes reveals candidate genes involved in infection.</title>
        <authorList>
            <person name="Martinez D.A."/>
            <person name="Oliver B.G."/>
            <person name="Graeser Y."/>
            <person name="Goldberg J.M."/>
            <person name="Li W."/>
            <person name="Martinez-Rossi N.M."/>
            <person name="Monod M."/>
            <person name="Shelest E."/>
            <person name="Barton R.C."/>
            <person name="Birch E."/>
            <person name="Brakhage A.A."/>
            <person name="Chen Z."/>
            <person name="Gurr S.J."/>
            <person name="Heiman D."/>
            <person name="Heitman J."/>
            <person name="Kosti I."/>
            <person name="Rossi A."/>
            <person name="Saif S."/>
            <person name="Samalova M."/>
            <person name="Saunders C.W."/>
            <person name="Shea T."/>
            <person name="Summerbell R.C."/>
            <person name="Xu J."/>
            <person name="Young S."/>
            <person name="Zeng Q."/>
            <person name="Birren B.W."/>
            <person name="Cuomo C.A."/>
            <person name="White T.C."/>
        </authorList>
    </citation>
    <scope>NUCLEOTIDE SEQUENCE [LARGE SCALE GENOMIC DNA]</scope>
    <source>
        <strain evidence="8">ATCC MYA-4606 / CBS 127.97</strain>
    </source>
</reference>
<proteinExistence type="inferred from homology"/>
<evidence type="ECO:0000259" key="6">
    <source>
        <dbReference type="Pfam" id="PF01565"/>
    </source>
</evidence>
<dbReference type="AlphaFoldDB" id="F2PUC3"/>
<name>F2PUC3_TRIEC</name>
<keyword evidence="2" id="KW-0285">Flavoprotein</keyword>
<comment type="similarity">
    <text evidence="1">Belongs to the oxygen-dependent FAD-linked oxidoreductase family.</text>
</comment>
<dbReference type="Pfam" id="PF01565">
    <property type="entry name" value="FAD_binding_4"/>
    <property type="match status" value="1"/>
</dbReference>
<dbReference type="OrthoDB" id="2151789at2759"/>
<dbReference type="PANTHER" id="PTHR42973">
    <property type="entry name" value="BINDING OXIDOREDUCTASE, PUTATIVE (AFU_ORTHOLOGUE AFUA_1G17690)-RELATED"/>
    <property type="match status" value="1"/>
</dbReference>
<gene>
    <name evidence="7" type="ORF">TEQG_04501</name>
</gene>
<dbReference type="InterPro" id="IPR016169">
    <property type="entry name" value="FAD-bd_PCMH_sub2"/>
</dbReference>
<dbReference type="InterPro" id="IPR006094">
    <property type="entry name" value="Oxid_FAD_bind_N"/>
</dbReference>
<dbReference type="SUPFAM" id="SSF56176">
    <property type="entry name" value="FAD-binding/transporter-associated domain-like"/>
    <property type="match status" value="1"/>
</dbReference>
<evidence type="ECO:0000256" key="5">
    <source>
        <dbReference type="SAM" id="SignalP"/>
    </source>
</evidence>
<evidence type="ECO:0000256" key="1">
    <source>
        <dbReference type="ARBA" id="ARBA00005466"/>
    </source>
</evidence>
<dbReference type="GO" id="GO:0016491">
    <property type="term" value="F:oxidoreductase activity"/>
    <property type="evidence" value="ECO:0007669"/>
    <property type="project" value="UniProtKB-KW"/>
</dbReference>
<dbReference type="Proteomes" id="UP000009169">
    <property type="component" value="Unassembled WGS sequence"/>
</dbReference>
<dbReference type="PANTHER" id="PTHR42973:SF54">
    <property type="entry name" value="FAD-BINDING PCMH-TYPE DOMAIN-CONTAINING PROTEIN"/>
    <property type="match status" value="1"/>
</dbReference>
<accession>F2PUC3</accession>
<dbReference type="eggNOG" id="ENOG502R986">
    <property type="taxonomic scope" value="Eukaryota"/>
</dbReference>
<protein>
    <recommendedName>
        <fullName evidence="6">FAD linked oxidase N-terminal domain-containing protein</fullName>
    </recommendedName>
</protein>
<dbReference type="EMBL" id="DS995740">
    <property type="protein sequence ID" value="EGE05491.1"/>
    <property type="molecule type" value="Genomic_DNA"/>
</dbReference>
<feature type="signal peptide" evidence="5">
    <location>
        <begin position="1"/>
        <end position="19"/>
    </location>
</feature>
<feature type="chain" id="PRO_5003284848" description="FAD linked oxidase N-terminal domain-containing protein" evidence="5">
    <location>
        <begin position="20"/>
        <end position="461"/>
    </location>
</feature>
<evidence type="ECO:0000313" key="7">
    <source>
        <dbReference type="EMBL" id="EGE05491.1"/>
    </source>
</evidence>
<evidence type="ECO:0000256" key="2">
    <source>
        <dbReference type="ARBA" id="ARBA00022630"/>
    </source>
</evidence>
<evidence type="ECO:0000313" key="8">
    <source>
        <dbReference type="Proteomes" id="UP000009169"/>
    </source>
</evidence>
<keyword evidence="8" id="KW-1185">Reference proteome</keyword>
<dbReference type="GO" id="GO:0050660">
    <property type="term" value="F:flavin adenine dinucleotide binding"/>
    <property type="evidence" value="ECO:0007669"/>
    <property type="project" value="InterPro"/>
</dbReference>
<sequence>MVSLALTVSLSLLVSFSNAERITSTPSCCSLLSEAFPDTIYDKNTQTWSSEKYNFWSATAVLDPACIFTPTSTEDVSRAVMLFSQNECKFSIKGGGHSNIPGAASIDDGVMMVMSQMKTAEIHPEEGDKRYGEMLTSWELYFYFHVMLAVIHRNYEVVSPTKSDLFWALKGGNNNFGVVTHFDLNTFAIPGSAYGGIIHYPQSSLDKVNDLVYDYHTYQAVEGLLTHAMPQWVYNGSTNDTYNLTPVIYNDNVEELPPIMKPWLDVPHTSSTLAPRSYENLSIYLNEGFGDGLIQEQRVFTVYADKKFYKDVLYKFREWLQNFQDVPGFLGAHLNMPITPRQVHQGLLKGGNALGLEGAGNHTLGVLFFGITFEDPQYKENILSEHDKFVQSMIELARERGVLYPYIMLTYCGYNQAAIASYGPNNVDRLWRVQRKYDPKAVFQRLVPGGQKLPPQEQQVH</sequence>
<keyword evidence="4" id="KW-0560">Oxidoreductase</keyword>
<keyword evidence="3" id="KW-0274">FAD</keyword>
<feature type="domain" description="FAD linked oxidase N-terminal" evidence="6">
    <location>
        <begin position="64"/>
        <end position="126"/>
    </location>
</feature>
<dbReference type="InterPro" id="IPR050416">
    <property type="entry name" value="FAD-linked_Oxidoreductase"/>
</dbReference>
<evidence type="ECO:0000256" key="3">
    <source>
        <dbReference type="ARBA" id="ARBA00022827"/>
    </source>
</evidence>
<dbReference type="Gene3D" id="3.30.465.10">
    <property type="match status" value="2"/>
</dbReference>